<comment type="catalytic activity">
    <reaction evidence="9">
        <text>di-trans,octa-cis-undecaprenyl diphosphate + H2O = di-trans,octa-cis-undecaprenyl phosphate + phosphate + H(+)</text>
        <dbReference type="Rhea" id="RHEA:28094"/>
        <dbReference type="ChEBI" id="CHEBI:15377"/>
        <dbReference type="ChEBI" id="CHEBI:15378"/>
        <dbReference type="ChEBI" id="CHEBI:43474"/>
        <dbReference type="ChEBI" id="CHEBI:58405"/>
        <dbReference type="ChEBI" id="CHEBI:60392"/>
        <dbReference type="EC" id="3.6.1.27"/>
    </reaction>
</comment>
<evidence type="ECO:0000256" key="7">
    <source>
        <dbReference type="ARBA" id="ARBA00023136"/>
    </source>
</evidence>
<keyword evidence="5" id="KW-0378">Hydrolase</keyword>
<dbReference type="SUPFAM" id="SSF48317">
    <property type="entry name" value="Acid phosphatase/Vanadium-dependent haloperoxidase"/>
    <property type="match status" value="1"/>
</dbReference>
<evidence type="ECO:0000256" key="4">
    <source>
        <dbReference type="ARBA" id="ARBA00022692"/>
    </source>
</evidence>
<feature type="domain" description="Phosphatidic acid phosphatase type 2/haloperoxidase" evidence="11">
    <location>
        <begin position="74"/>
        <end position="181"/>
    </location>
</feature>
<dbReference type="RefSeq" id="WP_203170002.1">
    <property type="nucleotide sequence ID" value="NZ_JAEVLS010000006.1"/>
</dbReference>
<evidence type="ECO:0000256" key="6">
    <source>
        <dbReference type="ARBA" id="ARBA00022989"/>
    </source>
</evidence>
<dbReference type="PANTHER" id="PTHR14969">
    <property type="entry name" value="SPHINGOSINE-1-PHOSPHATE PHOSPHOHYDROLASE"/>
    <property type="match status" value="1"/>
</dbReference>
<accession>A0ABS1X3T9</accession>
<evidence type="ECO:0000256" key="9">
    <source>
        <dbReference type="ARBA" id="ARBA00047594"/>
    </source>
</evidence>
<evidence type="ECO:0000313" key="12">
    <source>
        <dbReference type="EMBL" id="MBM0107889.1"/>
    </source>
</evidence>
<keyword evidence="4 10" id="KW-0812">Transmembrane</keyword>
<feature type="transmembrane region" description="Helical" evidence="10">
    <location>
        <begin position="166"/>
        <end position="186"/>
    </location>
</feature>
<proteinExistence type="predicted"/>
<evidence type="ECO:0000259" key="11">
    <source>
        <dbReference type="SMART" id="SM00014"/>
    </source>
</evidence>
<evidence type="ECO:0000256" key="1">
    <source>
        <dbReference type="ARBA" id="ARBA00004651"/>
    </source>
</evidence>
<evidence type="ECO:0000256" key="2">
    <source>
        <dbReference type="ARBA" id="ARBA00012374"/>
    </source>
</evidence>
<dbReference type="EMBL" id="JAEVLS010000006">
    <property type="protein sequence ID" value="MBM0107889.1"/>
    <property type="molecule type" value="Genomic_DNA"/>
</dbReference>
<organism evidence="12 13">
    <name type="scientific">Steroidobacter gossypii</name>
    <dbReference type="NCBI Taxonomy" id="2805490"/>
    <lineage>
        <taxon>Bacteria</taxon>
        <taxon>Pseudomonadati</taxon>
        <taxon>Pseudomonadota</taxon>
        <taxon>Gammaproteobacteria</taxon>
        <taxon>Steroidobacterales</taxon>
        <taxon>Steroidobacteraceae</taxon>
        <taxon>Steroidobacter</taxon>
    </lineage>
</organism>
<comment type="caution">
    <text evidence="12">The sequence shown here is derived from an EMBL/GenBank/DDBJ whole genome shotgun (WGS) entry which is preliminary data.</text>
</comment>
<dbReference type="InterPro" id="IPR036938">
    <property type="entry name" value="PAP2/HPO_sf"/>
</dbReference>
<keyword evidence="13" id="KW-1185">Reference proteome</keyword>
<dbReference type="EC" id="3.6.1.27" evidence="2"/>
<dbReference type="Proteomes" id="UP000661077">
    <property type="component" value="Unassembled WGS sequence"/>
</dbReference>
<dbReference type="Pfam" id="PF01569">
    <property type="entry name" value="PAP2"/>
    <property type="match status" value="1"/>
</dbReference>
<dbReference type="Gene3D" id="1.20.144.10">
    <property type="entry name" value="Phosphatidic acid phosphatase type 2/haloperoxidase"/>
    <property type="match status" value="1"/>
</dbReference>
<dbReference type="InterPro" id="IPR000326">
    <property type="entry name" value="PAP2/HPO"/>
</dbReference>
<feature type="transmembrane region" description="Helical" evidence="10">
    <location>
        <begin position="41"/>
        <end position="64"/>
    </location>
</feature>
<evidence type="ECO:0000256" key="8">
    <source>
        <dbReference type="ARBA" id="ARBA00032707"/>
    </source>
</evidence>
<gene>
    <name evidence="12" type="ORF">JM946_24410</name>
</gene>
<evidence type="ECO:0000256" key="10">
    <source>
        <dbReference type="SAM" id="Phobius"/>
    </source>
</evidence>
<evidence type="ECO:0000256" key="3">
    <source>
        <dbReference type="ARBA" id="ARBA00022475"/>
    </source>
</evidence>
<feature type="transmembrane region" description="Helical" evidence="10">
    <location>
        <begin position="70"/>
        <end position="90"/>
    </location>
</feature>
<evidence type="ECO:0000256" key="5">
    <source>
        <dbReference type="ARBA" id="ARBA00022801"/>
    </source>
</evidence>
<dbReference type="PANTHER" id="PTHR14969:SF62">
    <property type="entry name" value="DECAPRENYLPHOSPHORYL-5-PHOSPHORIBOSE PHOSPHATASE RV3807C-RELATED"/>
    <property type="match status" value="1"/>
</dbReference>
<dbReference type="SMART" id="SM00014">
    <property type="entry name" value="acidPPc"/>
    <property type="match status" value="1"/>
</dbReference>
<comment type="subcellular location">
    <subcellularLocation>
        <location evidence="1">Cell membrane</location>
        <topology evidence="1">Multi-pass membrane protein</topology>
    </subcellularLocation>
</comment>
<keyword evidence="6 10" id="KW-1133">Transmembrane helix</keyword>
<dbReference type="CDD" id="cd01610">
    <property type="entry name" value="PAP2_like"/>
    <property type="match status" value="1"/>
</dbReference>
<protein>
    <recommendedName>
        <fullName evidence="2">undecaprenyl-diphosphate phosphatase</fullName>
        <ecNumber evidence="2">3.6.1.27</ecNumber>
    </recommendedName>
    <alternativeName>
        <fullName evidence="8">Undecaprenyl pyrophosphate phosphatase</fullName>
    </alternativeName>
</protein>
<keyword evidence="3" id="KW-1003">Cell membrane</keyword>
<reference evidence="12 13" key="1">
    <citation type="journal article" date="2021" name="Int. J. Syst. Evol. Microbiol.">
        <title>Steroidobacter gossypii sp. nov., isolated from soil of cotton cropping field.</title>
        <authorList>
            <person name="Huang R."/>
            <person name="Yang S."/>
            <person name="Zhen C."/>
            <person name="Liu W."/>
        </authorList>
    </citation>
    <scope>NUCLEOTIDE SEQUENCE [LARGE SCALE GENOMIC DNA]</scope>
    <source>
        <strain evidence="12 13">S1-65</strain>
    </source>
</reference>
<evidence type="ECO:0000313" key="13">
    <source>
        <dbReference type="Proteomes" id="UP000661077"/>
    </source>
</evidence>
<keyword evidence="7 10" id="KW-0472">Membrane</keyword>
<name>A0ABS1X3T9_9GAMM</name>
<sequence length="187" mass="20307">MATAPVDVRVDGIFRRVDAYEYAWCLRLNRGCQQRRLVREVFAAVSKLGDGVFWYALIFLLPAVYGSSAAWPSVRMALVGIVGVLLYKYLKSRLVRERPYISLAGIVPGTPALDRYSFPSGHTLHAVSFTVLAVSSFPELAWLLVPFATLVAASRVVLGLHYPTDVAAGAILGALLAVLGIVAFPVD</sequence>